<dbReference type="OrthoDB" id="6275952at2759"/>
<organism evidence="2 3">
    <name type="scientific">Protopolystoma xenopodis</name>
    <dbReference type="NCBI Taxonomy" id="117903"/>
    <lineage>
        <taxon>Eukaryota</taxon>
        <taxon>Metazoa</taxon>
        <taxon>Spiralia</taxon>
        <taxon>Lophotrochozoa</taxon>
        <taxon>Platyhelminthes</taxon>
        <taxon>Monogenea</taxon>
        <taxon>Polyopisthocotylea</taxon>
        <taxon>Polystomatidea</taxon>
        <taxon>Polystomatidae</taxon>
        <taxon>Protopolystoma</taxon>
    </lineage>
</organism>
<feature type="coiled-coil region" evidence="1">
    <location>
        <begin position="87"/>
        <end position="121"/>
    </location>
</feature>
<evidence type="ECO:0000256" key="1">
    <source>
        <dbReference type="SAM" id="Coils"/>
    </source>
</evidence>
<keyword evidence="3" id="KW-1185">Reference proteome</keyword>
<protein>
    <submittedName>
        <fullName evidence="2">Uncharacterized protein</fullName>
    </submittedName>
</protein>
<evidence type="ECO:0000313" key="3">
    <source>
        <dbReference type="Proteomes" id="UP000784294"/>
    </source>
</evidence>
<gene>
    <name evidence="2" type="ORF">PXEA_LOCUS6587</name>
</gene>
<dbReference type="EMBL" id="CAAALY010016876">
    <property type="protein sequence ID" value="VEL13147.1"/>
    <property type="molecule type" value="Genomic_DNA"/>
</dbReference>
<comment type="caution">
    <text evidence="2">The sequence shown here is derived from an EMBL/GenBank/DDBJ whole genome shotgun (WGS) entry which is preliminary data.</text>
</comment>
<evidence type="ECO:0000313" key="2">
    <source>
        <dbReference type="EMBL" id="VEL13147.1"/>
    </source>
</evidence>
<keyword evidence="1" id="KW-0175">Coiled coil</keyword>
<sequence>MTLAEQIACRRSTIAALDARTAVFRSSASGALSCTIPDAALLLARARFADLESGLGAERERLRASKYHLEDFNALISTEKSWLARIVQAIEQALERKFATLEEVNDEIDALEKLSDEHKDEDDDRLSFLTKSLVDAKVLADKVNTEMSTYERCLNMAKVKVRHFAFVLIRSQK</sequence>
<reference evidence="2" key="1">
    <citation type="submission" date="2018-11" db="EMBL/GenBank/DDBJ databases">
        <authorList>
            <consortium name="Pathogen Informatics"/>
        </authorList>
    </citation>
    <scope>NUCLEOTIDE SEQUENCE</scope>
</reference>
<dbReference type="Proteomes" id="UP000784294">
    <property type="component" value="Unassembled WGS sequence"/>
</dbReference>
<dbReference type="AlphaFoldDB" id="A0A3S5CJE7"/>
<proteinExistence type="predicted"/>
<accession>A0A3S5CJE7</accession>
<name>A0A3S5CJE7_9PLAT</name>